<organism evidence="8 9">
    <name type="scientific">Stella humosa</name>
    <dbReference type="NCBI Taxonomy" id="94"/>
    <lineage>
        <taxon>Bacteria</taxon>
        <taxon>Pseudomonadati</taxon>
        <taxon>Pseudomonadota</taxon>
        <taxon>Alphaproteobacteria</taxon>
        <taxon>Rhodospirillales</taxon>
        <taxon>Stellaceae</taxon>
        <taxon>Stella</taxon>
    </lineage>
</organism>
<dbReference type="InterPro" id="IPR025202">
    <property type="entry name" value="PLD-like_dom"/>
</dbReference>
<gene>
    <name evidence="8" type="ORF">EDC65_1253</name>
</gene>
<evidence type="ECO:0000256" key="6">
    <source>
        <dbReference type="SAM" id="MobiDB-lite"/>
    </source>
</evidence>
<feature type="compositionally biased region" description="Basic and acidic residues" evidence="6">
    <location>
        <begin position="197"/>
        <end position="207"/>
    </location>
</feature>
<dbReference type="EMBL" id="RJKX01000013">
    <property type="protein sequence ID" value="ROP99474.1"/>
    <property type="molecule type" value="Genomic_DNA"/>
</dbReference>
<feature type="domain" description="PLD phosphodiesterase" evidence="7">
    <location>
        <begin position="322"/>
        <end position="344"/>
    </location>
</feature>
<comment type="subcellular location">
    <subcellularLocation>
        <location evidence="2">Secreted</location>
    </subcellularLocation>
</comment>
<dbReference type="Gene3D" id="3.30.870.10">
    <property type="entry name" value="Endonuclease Chain A"/>
    <property type="match status" value="2"/>
</dbReference>
<feature type="region of interest" description="Disordered" evidence="6">
    <location>
        <begin position="197"/>
        <end position="226"/>
    </location>
</feature>
<dbReference type="PANTHER" id="PTHR21248">
    <property type="entry name" value="CARDIOLIPIN SYNTHASE"/>
    <property type="match status" value="1"/>
</dbReference>
<evidence type="ECO:0000256" key="2">
    <source>
        <dbReference type="ARBA" id="ARBA00004613"/>
    </source>
</evidence>
<comment type="caution">
    <text evidence="8">The sequence shown here is derived from an EMBL/GenBank/DDBJ whole genome shotgun (WGS) entry which is preliminary data.</text>
</comment>
<evidence type="ECO:0000256" key="5">
    <source>
        <dbReference type="ARBA" id="ARBA00029594"/>
    </source>
</evidence>
<dbReference type="AlphaFoldDB" id="A0A3N1M8V2"/>
<dbReference type="GO" id="GO:0032049">
    <property type="term" value="P:cardiolipin biosynthetic process"/>
    <property type="evidence" value="ECO:0007669"/>
    <property type="project" value="UniProtKB-ARBA"/>
</dbReference>
<protein>
    <recommendedName>
        <fullName evidence="3">Phospholipase D</fullName>
    </recommendedName>
    <alternativeName>
        <fullName evidence="5">Choline phosphatase</fullName>
    </alternativeName>
</protein>
<comment type="function">
    <text evidence="1">Could be a virulence factor.</text>
</comment>
<dbReference type="GO" id="GO:0030572">
    <property type="term" value="F:phosphatidyltransferase activity"/>
    <property type="evidence" value="ECO:0007669"/>
    <property type="project" value="UniProtKB-ARBA"/>
</dbReference>
<dbReference type="SMART" id="SM00155">
    <property type="entry name" value="PLDc"/>
    <property type="match status" value="2"/>
</dbReference>
<proteinExistence type="predicted"/>
<name>A0A3N1M8V2_9PROT</name>
<evidence type="ECO:0000313" key="8">
    <source>
        <dbReference type="EMBL" id="ROP99474.1"/>
    </source>
</evidence>
<evidence type="ECO:0000256" key="3">
    <source>
        <dbReference type="ARBA" id="ARBA00018392"/>
    </source>
</evidence>
<feature type="domain" description="PLD phosphodiesterase" evidence="7">
    <location>
        <begin position="128"/>
        <end position="159"/>
    </location>
</feature>
<sequence>MAAFDDGLGTPFPAGGSYPVRPGNRLVPLVDGVPAFRRIGAAVEAARHAVWVTVAFVDPHRALPDRLGSVFDLLDRAAARGLDVRVLFWRPNPESAGYGQVFAGTAADRALLADRRSGWRARWDRAPGGACHHQKSWLVDAGQASEIAFVGGINLTAGLAGVPGHAGPDQQHDAYLELAGPSARDVHHNFADRWNRAASEPDGRWPDGEDPPMALPGAPGPARGDSLAQVQRNLPGAERTILEQYCLAITAAQRTIYIENQALPAAPVAAVLAEALDRGVTVVALVPADTMRTPMPDHLARLFAHPNFTAATLVADAPVHVHAKLMLVDDAWGTIGSCNLHARSLLEHSELNLSFHDPAVVRRLRCDLLAEHLGVDVDALDDRAALALYRRIADANRSGRRQGLAVRLCG</sequence>
<evidence type="ECO:0000256" key="1">
    <source>
        <dbReference type="ARBA" id="ARBA00003145"/>
    </source>
</evidence>
<dbReference type="PANTHER" id="PTHR21248:SF22">
    <property type="entry name" value="PHOSPHOLIPASE D"/>
    <property type="match status" value="1"/>
</dbReference>
<dbReference type="InterPro" id="IPR001736">
    <property type="entry name" value="PLipase_D/transphosphatidylase"/>
</dbReference>
<reference evidence="8 9" key="1">
    <citation type="submission" date="2018-11" db="EMBL/GenBank/DDBJ databases">
        <title>Genomic Encyclopedia of Type Strains, Phase IV (KMG-IV): sequencing the most valuable type-strain genomes for metagenomic binning, comparative biology and taxonomic classification.</title>
        <authorList>
            <person name="Goeker M."/>
        </authorList>
    </citation>
    <scope>NUCLEOTIDE SEQUENCE [LARGE SCALE GENOMIC DNA]</scope>
    <source>
        <strain evidence="8 9">DSM 5900</strain>
    </source>
</reference>
<dbReference type="Pfam" id="PF13091">
    <property type="entry name" value="PLDc_2"/>
    <property type="match status" value="1"/>
</dbReference>
<dbReference type="PROSITE" id="PS50035">
    <property type="entry name" value="PLD"/>
    <property type="match status" value="2"/>
</dbReference>
<feature type="compositionally biased region" description="Low complexity" evidence="6">
    <location>
        <begin position="211"/>
        <end position="224"/>
    </location>
</feature>
<dbReference type="Proteomes" id="UP000278222">
    <property type="component" value="Unassembled WGS sequence"/>
</dbReference>
<accession>A0A3N1M8V2</accession>
<keyword evidence="9" id="KW-1185">Reference proteome</keyword>
<evidence type="ECO:0000259" key="7">
    <source>
        <dbReference type="PROSITE" id="PS50035"/>
    </source>
</evidence>
<evidence type="ECO:0000256" key="4">
    <source>
        <dbReference type="ARBA" id="ARBA00022525"/>
    </source>
</evidence>
<dbReference type="GO" id="GO:0005576">
    <property type="term" value="C:extracellular region"/>
    <property type="evidence" value="ECO:0007669"/>
    <property type="project" value="UniProtKB-SubCell"/>
</dbReference>
<evidence type="ECO:0000313" key="9">
    <source>
        <dbReference type="Proteomes" id="UP000278222"/>
    </source>
</evidence>
<dbReference type="SUPFAM" id="SSF56024">
    <property type="entry name" value="Phospholipase D/nuclease"/>
    <property type="match status" value="2"/>
</dbReference>
<keyword evidence="4" id="KW-0964">Secreted</keyword>